<organism evidence="1 2">
    <name type="scientific">Mycena belliarum</name>
    <dbReference type="NCBI Taxonomy" id="1033014"/>
    <lineage>
        <taxon>Eukaryota</taxon>
        <taxon>Fungi</taxon>
        <taxon>Dikarya</taxon>
        <taxon>Basidiomycota</taxon>
        <taxon>Agaricomycotina</taxon>
        <taxon>Agaricomycetes</taxon>
        <taxon>Agaricomycetidae</taxon>
        <taxon>Agaricales</taxon>
        <taxon>Marasmiineae</taxon>
        <taxon>Mycenaceae</taxon>
        <taxon>Mycena</taxon>
    </lineage>
</organism>
<name>A0AAD6XV18_9AGAR</name>
<keyword evidence="2" id="KW-1185">Reference proteome</keyword>
<protein>
    <submittedName>
        <fullName evidence="1">Uncharacterized protein</fullName>
    </submittedName>
</protein>
<comment type="caution">
    <text evidence="1">The sequence shown here is derived from an EMBL/GenBank/DDBJ whole genome shotgun (WGS) entry which is preliminary data.</text>
</comment>
<accession>A0AAD6XV18</accession>
<reference evidence="1" key="1">
    <citation type="submission" date="2023-03" db="EMBL/GenBank/DDBJ databases">
        <title>Massive genome expansion in bonnet fungi (Mycena s.s.) driven by repeated elements and novel gene families across ecological guilds.</title>
        <authorList>
            <consortium name="Lawrence Berkeley National Laboratory"/>
            <person name="Harder C.B."/>
            <person name="Miyauchi S."/>
            <person name="Viragh M."/>
            <person name="Kuo A."/>
            <person name="Thoen E."/>
            <person name="Andreopoulos B."/>
            <person name="Lu D."/>
            <person name="Skrede I."/>
            <person name="Drula E."/>
            <person name="Henrissat B."/>
            <person name="Morin E."/>
            <person name="Kohler A."/>
            <person name="Barry K."/>
            <person name="LaButti K."/>
            <person name="Morin E."/>
            <person name="Salamov A."/>
            <person name="Lipzen A."/>
            <person name="Mereny Z."/>
            <person name="Hegedus B."/>
            <person name="Baldrian P."/>
            <person name="Stursova M."/>
            <person name="Weitz H."/>
            <person name="Taylor A."/>
            <person name="Grigoriev I.V."/>
            <person name="Nagy L.G."/>
            <person name="Martin F."/>
            <person name="Kauserud H."/>
        </authorList>
    </citation>
    <scope>NUCLEOTIDE SEQUENCE</scope>
    <source>
        <strain evidence="1">CBHHK173m</strain>
    </source>
</reference>
<evidence type="ECO:0000313" key="2">
    <source>
        <dbReference type="Proteomes" id="UP001222325"/>
    </source>
</evidence>
<dbReference type="AlphaFoldDB" id="A0AAD6XV18"/>
<evidence type="ECO:0000313" key="1">
    <source>
        <dbReference type="EMBL" id="KAJ7097919.1"/>
    </source>
</evidence>
<dbReference type="EMBL" id="JARJCN010000009">
    <property type="protein sequence ID" value="KAJ7097919.1"/>
    <property type="molecule type" value="Genomic_DNA"/>
</dbReference>
<dbReference type="Proteomes" id="UP001222325">
    <property type="component" value="Unassembled WGS sequence"/>
</dbReference>
<gene>
    <name evidence="1" type="ORF">B0H15DRAFT_629334</name>
</gene>
<sequence>MAFLRRTTWTTSSRPPRYVDKMKRELDGIVGRLAALPHAPVRVEPDVAPFRTWMNMHRVQFEEFKTYCDEYRPKSPREDGEVHPAVENMAGCVQRLTQRVDELAPLVYPEAFELQRRAEVLAEAHRRTGQVFWEAMGKFSLEELGEQGLRLAIEQRALQVAHATLDGIVRMREGPGETEVLCWLEPVDSQNGEAVDENMELDELEGWW</sequence>
<proteinExistence type="predicted"/>